<keyword evidence="5 7" id="KW-1133">Transmembrane helix</keyword>
<dbReference type="PANTHER" id="PTHR43549">
    <property type="entry name" value="MULTIDRUG RESISTANCE PROTEIN YPNP-RELATED"/>
    <property type="match status" value="1"/>
</dbReference>
<keyword evidence="9" id="KW-1185">Reference proteome</keyword>
<feature type="transmembrane region" description="Helical" evidence="7">
    <location>
        <begin position="192"/>
        <end position="209"/>
    </location>
</feature>
<dbReference type="PIRSF" id="PIRSF006603">
    <property type="entry name" value="DinF"/>
    <property type="match status" value="1"/>
</dbReference>
<reference evidence="8 9" key="1">
    <citation type="submission" date="2016-10" db="EMBL/GenBank/DDBJ databases">
        <authorList>
            <person name="de Groot N.N."/>
        </authorList>
    </citation>
    <scope>NUCLEOTIDE SEQUENCE [LARGE SCALE GENOMIC DNA]</scope>
    <source>
        <strain evidence="8 9">DSM 18438</strain>
    </source>
</reference>
<evidence type="ECO:0000256" key="2">
    <source>
        <dbReference type="ARBA" id="ARBA00022448"/>
    </source>
</evidence>
<dbReference type="RefSeq" id="WP_091961977.1">
    <property type="nucleotide sequence ID" value="NZ_FOLH01000003.1"/>
</dbReference>
<proteinExistence type="predicted"/>
<dbReference type="GO" id="GO:0005886">
    <property type="term" value="C:plasma membrane"/>
    <property type="evidence" value="ECO:0007669"/>
    <property type="project" value="UniProtKB-SubCell"/>
</dbReference>
<name>A0A1I1H3G7_9GAMM</name>
<dbReference type="EMBL" id="FOLH01000003">
    <property type="protein sequence ID" value="SFC16648.1"/>
    <property type="molecule type" value="Genomic_DNA"/>
</dbReference>
<evidence type="ECO:0000256" key="6">
    <source>
        <dbReference type="ARBA" id="ARBA00023136"/>
    </source>
</evidence>
<dbReference type="Pfam" id="PF01554">
    <property type="entry name" value="MatE"/>
    <property type="match status" value="2"/>
</dbReference>
<feature type="transmembrane region" description="Helical" evidence="7">
    <location>
        <begin position="383"/>
        <end position="402"/>
    </location>
</feature>
<feature type="transmembrane region" description="Helical" evidence="7">
    <location>
        <begin position="310"/>
        <end position="333"/>
    </location>
</feature>
<evidence type="ECO:0000313" key="8">
    <source>
        <dbReference type="EMBL" id="SFC16648.1"/>
    </source>
</evidence>
<organism evidence="8 9">
    <name type="scientific">Marinospirillum celere</name>
    <dbReference type="NCBI Taxonomy" id="1122252"/>
    <lineage>
        <taxon>Bacteria</taxon>
        <taxon>Pseudomonadati</taxon>
        <taxon>Pseudomonadota</taxon>
        <taxon>Gammaproteobacteria</taxon>
        <taxon>Oceanospirillales</taxon>
        <taxon>Oceanospirillaceae</taxon>
        <taxon>Marinospirillum</taxon>
    </lineage>
</organism>
<comment type="subcellular location">
    <subcellularLocation>
        <location evidence="1">Cell inner membrane</location>
        <topology evidence="1">Multi-pass membrane protein</topology>
    </subcellularLocation>
</comment>
<protein>
    <submittedName>
        <fullName evidence="8">Putative efflux protein, MATE family</fullName>
    </submittedName>
</protein>
<gene>
    <name evidence="8" type="ORF">SAMN05660443_1700</name>
</gene>
<dbReference type="OrthoDB" id="9806302at2"/>
<evidence type="ECO:0000256" key="1">
    <source>
        <dbReference type="ARBA" id="ARBA00004429"/>
    </source>
</evidence>
<feature type="transmembrane region" description="Helical" evidence="7">
    <location>
        <begin position="94"/>
        <end position="114"/>
    </location>
</feature>
<dbReference type="PANTHER" id="PTHR43549:SF3">
    <property type="entry name" value="MULTIDRUG RESISTANCE PROTEIN YPNP-RELATED"/>
    <property type="match status" value="1"/>
</dbReference>
<sequence length="448" mass="48714">MNTEHIKKIGFGRTLYQMTWPMLFGVLALMSYQLVDAAWIALLGVDPLAALGFTLPVQQLIIGFQVGLGIATTAIISRTLGAGNPEKAQQQGRLILITGLSLLALLMLFLWLLRPLILNFLGADAELRPLIDRYWAPWLLSAWLGAGVYLGYSQHRAQGDTKFPGLMMLVVSLLNLVLDPLFIFTFGWGLPGAAWATVVAFAFGGLMTYPRIFKKGWISPNLQGLAIIQELRALFGTALPAMLSQLMPAFSAILATSLVAGFGTVAVAAWGLGTRLEFFSIVVVLALTMSLPPILGRFAGAGDWDSVERLLKLAVGFVIVWQLGIALVWMLVSQPLVNLITEEAAVSELVQEYLFKLPISYAALGVCMLMVSANNAVGMPLRGLMTSLVRLFACYLPCLWLGAQLAGISGLFTGALIGNFLAGTLAWLMYRQGLNQLRQQRLGELRQQ</sequence>
<feature type="transmembrane region" description="Helical" evidence="7">
    <location>
        <begin position="353"/>
        <end position="371"/>
    </location>
</feature>
<dbReference type="InterPro" id="IPR002528">
    <property type="entry name" value="MATE_fam"/>
</dbReference>
<feature type="transmembrane region" description="Helical" evidence="7">
    <location>
        <begin position="249"/>
        <end position="272"/>
    </location>
</feature>
<accession>A0A1I1H3G7</accession>
<keyword evidence="2" id="KW-0813">Transport</keyword>
<evidence type="ECO:0000256" key="4">
    <source>
        <dbReference type="ARBA" id="ARBA00022692"/>
    </source>
</evidence>
<keyword evidence="6 7" id="KW-0472">Membrane</keyword>
<feature type="transmembrane region" description="Helical" evidence="7">
    <location>
        <begin position="134"/>
        <end position="152"/>
    </location>
</feature>
<evidence type="ECO:0000256" key="3">
    <source>
        <dbReference type="ARBA" id="ARBA00022475"/>
    </source>
</evidence>
<feature type="transmembrane region" description="Helical" evidence="7">
    <location>
        <begin position="278"/>
        <end position="298"/>
    </location>
</feature>
<feature type="transmembrane region" description="Helical" evidence="7">
    <location>
        <begin position="20"/>
        <end position="42"/>
    </location>
</feature>
<evidence type="ECO:0000256" key="7">
    <source>
        <dbReference type="SAM" id="Phobius"/>
    </source>
</evidence>
<dbReference type="AlphaFoldDB" id="A0A1I1H3G7"/>
<dbReference type="InterPro" id="IPR052031">
    <property type="entry name" value="Membrane_Transporter-Flippase"/>
</dbReference>
<feature type="transmembrane region" description="Helical" evidence="7">
    <location>
        <begin position="62"/>
        <end position="82"/>
    </location>
</feature>
<dbReference type="NCBIfam" id="TIGR00797">
    <property type="entry name" value="matE"/>
    <property type="match status" value="1"/>
</dbReference>
<evidence type="ECO:0000313" key="9">
    <source>
        <dbReference type="Proteomes" id="UP000199058"/>
    </source>
</evidence>
<dbReference type="GO" id="GO:0042910">
    <property type="term" value="F:xenobiotic transmembrane transporter activity"/>
    <property type="evidence" value="ECO:0007669"/>
    <property type="project" value="InterPro"/>
</dbReference>
<dbReference type="Proteomes" id="UP000199058">
    <property type="component" value="Unassembled WGS sequence"/>
</dbReference>
<dbReference type="STRING" id="1122252.SAMN05660443_1700"/>
<keyword evidence="3" id="KW-1003">Cell membrane</keyword>
<dbReference type="InterPro" id="IPR048279">
    <property type="entry name" value="MdtK-like"/>
</dbReference>
<keyword evidence="4 7" id="KW-0812">Transmembrane</keyword>
<feature type="transmembrane region" description="Helical" evidence="7">
    <location>
        <begin position="164"/>
        <end position="186"/>
    </location>
</feature>
<dbReference type="GO" id="GO:0015297">
    <property type="term" value="F:antiporter activity"/>
    <property type="evidence" value="ECO:0007669"/>
    <property type="project" value="InterPro"/>
</dbReference>
<evidence type="ECO:0000256" key="5">
    <source>
        <dbReference type="ARBA" id="ARBA00022989"/>
    </source>
</evidence>
<feature type="transmembrane region" description="Helical" evidence="7">
    <location>
        <begin position="408"/>
        <end position="430"/>
    </location>
</feature>